<dbReference type="Proteomes" id="UP001204953">
    <property type="component" value="Unassembled WGS sequence"/>
</dbReference>
<feature type="region of interest" description="Disordered" evidence="1">
    <location>
        <begin position="1"/>
        <end position="36"/>
    </location>
</feature>
<gene>
    <name evidence="2" type="ORF">NJ959_14700</name>
</gene>
<dbReference type="InterPro" id="IPR036388">
    <property type="entry name" value="WH-like_DNA-bd_sf"/>
</dbReference>
<evidence type="ECO:0000313" key="3">
    <source>
        <dbReference type="Proteomes" id="UP001204953"/>
    </source>
</evidence>
<protein>
    <submittedName>
        <fullName evidence="2">Uncharacterized protein</fullName>
    </submittedName>
</protein>
<accession>A0AAE3GS54</accession>
<comment type="caution">
    <text evidence="2">The sequence shown here is derived from an EMBL/GenBank/DDBJ whole genome shotgun (WGS) entry which is preliminary data.</text>
</comment>
<sequence>MSVRKAQSTLKSLESKGLIQKKQRKGRTDVYNLAPDIRDKLQDIRDKLQATRKTEDEDEDDLEV</sequence>
<evidence type="ECO:0000313" key="2">
    <source>
        <dbReference type="EMBL" id="MCP2729700.1"/>
    </source>
</evidence>
<evidence type="ECO:0000256" key="1">
    <source>
        <dbReference type="SAM" id="MobiDB-lite"/>
    </source>
</evidence>
<dbReference type="Gene3D" id="1.10.10.10">
    <property type="entry name" value="Winged helix-like DNA-binding domain superfamily/Winged helix DNA-binding domain"/>
    <property type="match status" value="1"/>
</dbReference>
<dbReference type="EMBL" id="JAMZMM010000135">
    <property type="protein sequence ID" value="MCP2729700.1"/>
    <property type="molecule type" value="Genomic_DNA"/>
</dbReference>
<organism evidence="2 3">
    <name type="scientific">Limnofasciculus baicalensis BBK-W-15</name>
    <dbReference type="NCBI Taxonomy" id="2699891"/>
    <lineage>
        <taxon>Bacteria</taxon>
        <taxon>Bacillati</taxon>
        <taxon>Cyanobacteriota</taxon>
        <taxon>Cyanophyceae</taxon>
        <taxon>Coleofasciculales</taxon>
        <taxon>Coleofasciculaceae</taxon>
        <taxon>Limnofasciculus</taxon>
        <taxon>Limnofasciculus baicalensis</taxon>
    </lineage>
</organism>
<name>A0AAE3GS54_9CYAN</name>
<proteinExistence type="predicted"/>
<reference evidence="2" key="1">
    <citation type="submission" date="2022-06" db="EMBL/GenBank/DDBJ databases">
        <title>New cyanobacteria of genus Symplocastrum in benthos of Lake Baikal.</title>
        <authorList>
            <person name="Sorokovikova E."/>
            <person name="Tikhonova I."/>
            <person name="Krasnopeev A."/>
            <person name="Evseev P."/>
            <person name="Gladkikh A."/>
            <person name="Belykh O."/>
        </authorList>
    </citation>
    <scope>NUCLEOTIDE SEQUENCE</scope>
    <source>
        <strain evidence="2">BBK-W-15</strain>
    </source>
</reference>
<dbReference type="RefSeq" id="WP_254012479.1">
    <property type="nucleotide sequence ID" value="NZ_JAMZMM010000135.1"/>
</dbReference>
<feature type="compositionally biased region" description="Polar residues" evidence="1">
    <location>
        <begin position="1"/>
        <end position="12"/>
    </location>
</feature>
<dbReference type="AlphaFoldDB" id="A0AAE3GS54"/>
<keyword evidence="3" id="KW-1185">Reference proteome</keyword>